<dbReference type="InterPro" id="IPR001478">
    <property type="entry name" value="PDZ"/>
</dbReference>
<dbReference type="InterPro" id="IPR008763">
    <property type="entry name" value="Peptidase_S55"/>
</dbReference>
<dbReference type="InterPro" id="IPR036034">
    <property type="entry name" value="PDZ_sf"/>
</dbReference>
<keyword evidence="4" id="KW-1185">Reference proteome</keyword>
<organism evidence="3 4">
    <name type="scientific">Zhenpiania hominis</name>
    <dbReference type="NCBI Taxonomy" id="2763644"/>
    <lineage>
        <taxon>Bacteria</taxon>
        <taxon>Bacillati</taxon>
        <taxon>Bacillota</taxon>
        <taxon>Clostridia</taxon>
        <taxon>Peptostreptococcales</taxon>
        <taxon>Anaerovoracaceae</taxon>
        <taxon>Zhenpiania</taxon>
    </lineage>
</organism>
<dbReference type="NCBIfam" id="TIGR02860">
    <property type="entry name" value="spore_IV_B"/>
    <property type="match status" value="1"/>
</dbReference>
<dbReference type="Gene3D" id="2.30.42.10">
    <property type="match status" value="1"/>
</dbReference>
<evidence type="ECO:0000313" key="3">
    <source>
        <dbReference type="EMBL" id="MBC6679199.1"/>
    </source>
</evidence>
<dbReference type="GO" id="GO:0016787">
    <property type="term" value="F:hydrolase activity"/>
    <property type="evidence" value="ECO:0007669"/>
    <property type="project" value="UniProtKB-KW"/>
</dbReference>
<reference evidence="3" key="1">
    <citation type="submission" date="2020-08" db="EMBL/GenBank/DDBJ databases">
        <title>Genome public.</title>
        <authorList>
            <person name="Liu C."/>
            <person name="Sun Q."/>
        </authorList>
    </citation>
    <scope>NUCLEOTIDE SEQUENCE</scope>
    <source>
        <strain evidence="3">BX12</strain>
    </source>
</reference>
<feature type="domain" description="PDZ" evidence="1">
    <location>
        <begin position="48"/>
        <end position="123"/>
    </location>
</feature>
<evidence type="ECO:0000313" key="4">
    <source>
        <dbReference type="Proteomes" id="UP000602647"/>
    </source>
</evidence>
<evidence type="ECO:0000259" key="1">
    <source>
        <dbReference type="PROSITE" id="PS50106"/>
    </source>
</evidence>
<dbReference type="PROSITE" id="PS51494">
    <property type="entry name" value="SPOIVB"/>
    <property type="match status" value="1"/>
</dbReference>
<evidence type="ECO:0000259" key="2">
    <source>
        <dbReference type="PROSITE" id="PS51494"/>
    </source>
</evidence>
<dbReference type="SMART" id="SM00228">
    <property type="entry name" value="PDZ"/>
    <property type="match status" value="1"/>
</dbReference>
<dbReference type="Pfam" id="PF17820">
    <property type="entry name" value="PDZ_6"/>
    <property type="match status" value="1"/>
</dbReference>
<feature type="domain" description="Peptidase S55" evidence="2">
    <location>
        <begin position="124"/>
        <end position="353"/>
    </location>
</feature>
<sequence length="353" mass="38282">MKSAFKKGGLIFAGLLLTIILVGQLTEAPQNDAASVDVVSERVLVPGGHSVGVRMDVKGVLIVGLEEIETADGERINPGIKAGLQIGDMILEINGTKVYKASEVQEVVNEIRGDVNLKVKRKEDTLNIRLTPVLAKEDGLYKLGVWVKDKTAGIGTLTYYDPVSQSFGALGHAIVDPETGSVLSVDKGQLLQAQVQSIQEGEVGTPGEIRGVFYEAESPLGGLEKNTSYGIFGNAYHPIENTLYDKPLVVGTQDQVEKGKAYILTTLDDNKLQRFEIEIERIDHQKEPSDKGMIIQVTDERLLEKSGGIVQGMSGSPIIQNDRIIGAVTHVFVNNPQKGYGIFIEWMLQEAAS</sequence>
<comment type="caution">
    <text evidence="3">The sequence shown here is derived from an EMBL/GenBank/DDBJ whole genome shotgun (WGS) entry which is preliminary data.</text>
</comment>
<keyword evidence="3" id="KW-0378">Hydrolase</keyword>
<name>A0A923SRD6_9FIRM</name>
<protein>
    <submittedName>
        <fullName evidence="3">SpoIVB peptidase</fullName>
        <ecNumber evidence="3">3.4.21.116</ecNumber>
    </submittedName>
</protein>
<dbReference type="InterPro" id="IPR014219">
    <property type="entry name" value="SpoIVB"/>
</dbReference>
<dbReference type="InterPro" id="IPR041489">
    <property type="entry name" value="PDZ_6"/>
</dbReference>
<dbReference type="SUPFAM" id="SSF50156">
    <property type="entry name" value="PDZ domain-like"/>
    <property type="match status" value="1"/>
</dbReference>
<dbReference type="EC" id="3.4.21.116" evidence="3"/>
<dbReference type="SUPFAM" id="SSF50494">
    <property type="entry name" value="Trypsin-like serine proteases"/>
    <property type="match status" value="1"/>
</dbReference>
<proteinExistence type="predicted"/>
<dbReference type="Pfam" id="PF05580">
    <property type="entry name" value="Peptidase_S55"/>
    <property type="match status" value="1"/>
</dbReference>
<dbReference type="RefSeq" id="WP_187302301.1">
    <property type="nucleotide sequence ID" value="NZ_JACRYT010000003.1"/>
</dbReference>
<dbReference type="Proteomes" id="UP000602647">
    <property type="component" value="Unassembled WGS sequence"/>
</dbReference>
<dbReference type="AlphaFoldDB" id="A0A923SRD6"/>
<accession>A0A923SRD6</accession>
<dbReference type="InterPro" id="IPR009003">
    <property type="entry name" value="Peptidase_S1_PA"/>
</dbReference>
<dbReference type="EMBL" id="JACRYT010000003">
    <property type="protein sequence ID" value="MBC6679199.1"/>
    <property type="molecule type" value="Genomic_DNA"/>
</dbReference>
<gene>
    <name evidence="3" type="primary">spoIVB</name>
    <name evidence="3" type="ORF">H9L42_05085</name>
</gene>
<dbReference type="PROSITE" id="PS50106">
    <property type="entry name" value="PDZ"/>
    <property type="match status" value="1"/>
</dbReference>